<protein>
    <submittedName>
        <fullName evidence="5">Recombinase-like zinc beta ribbon protein</fullName>
    </submittedName>
</protein>
<feature type="coiled-coil region" evidence="3">
    <location>
        <begin position="87"/>
        <end position="159"/>
    </location>
</feature>
<accession>A0A4V2S649</accession>
<dbReference type="PANTHER" id="PTHR30461:SF2">
    <property type="entry name" value="SERINE RECOMBINASE PINE-RELATED"/>
    <property type="match status" value="1"/>
</dbReference>
<keyword evidence="1" id="KW-0238">DNA-binding</keyword>
<name>A0A4V2S649_9THEO</name>
<dbReference type="GO" id="GO:0000150">
    <property type="term" value="F:DNA strand exchange activity"/>
    <property type="evidence" value="ECO:0007669"/>
    <property type="project" value="TreeGrafter"/>
</dbReference>
<gene>
    <name evidence="5" type="ORF">EV203_1461</name>
</gene>
<keyword evidence="2" id="KW-0233">DNA recombination</keyword>
<dbReference type="Pfam" id="PF13408">
    <property type="entry name" value="Zn_ribbon_recom"/>
    <property type="match status" value="1"/>
</dbReference>
<dbReference type="GO" id="GO:0003677">
    <property type="term" value="F:DNA binding"/>
    <property type="evidence" value="ECO:0007669"/>
    <property type="project" value="UniProtKB-KW"/>
</dbReference>
<dbReference type="InterPro" id="IPR050639">
    <property type="entry name" value="SSR_resolvase"/>
</dbReference>
<dbReference type="Proteomes" id="UP000294886">
    <property type="component" value="Unassembled WGS sequence"/>
</dbReference>
<evidence type="ECO:0000256" key="1">
    <source>
        <dbReference type="ARBA" id="ARBA00023125"/>
    </source>
</evidence>
<dbReference type="PANTHER" id="PTHR30461">
    <property type="entry name" value="DNA-INVERTASE FROM LAMBDOID PROPHAGE"/>
    <property type="match status" value="1"/>
</dbReference>
<evidence type="ECO:0000259" key="4">
    <source>
        <dbReference type="Pfam" id="PF13408"/>
    </source>
</evidence>
<dbReference type="AlphaFoldDB" id="A0A4V2S649"/>
<organism evidence="5 6">
    <name type="scientific">Caldanaerobacter subterraneus</name>
    <dbReference type="NCBI Taxonomy" id="911092"/>
    <lineage>
        <taxon>Bacteria</taxon>
        <taxon>Bacillati</taxon>
        <taxon>Bacillota</taxon>
        <taxon>Clostridia</taxon>
        <taxon>Thermoanaerobacterales</taxon>
        <taxon>Thermoanaerobacteraceae</taxon>
        <taxon>Caldanaerobacter</taxon>
    </lineage>
</organism>
<proteinExistence type="predicted"/>
<evidence type="ECO:0000313" key="5">
    <source>
        <dbReference type="EMBL" id="TCO54700.1"/>
    </source>
</evidence>
<keyword evidence="3" id="KW-0175">Coiled coil</keyword>
<dbReference type="EMBL" id="SLWU01000046">
    <property type="protein sequence ID" value="TCO54700.1"/>
    <property type="molecule type" value="Genomic_DNA"/>
</dbReference>
<evidence type="ECO:0000313" key="6">
    <source>
        <dbReference type="Proteomes" id="UP000294886"/>
    </source>
</evidence>
<feature type="domain" description="Recombinase zinc beta ribbon" evidence="4">
    <location>
        <begin position="18"/>
        <end position="73"/>
    </location>
</feature>
<evidence type="ECO:0000256" key="3">
    <source>
        <dbReference type="SAM" id="Coils"/>
    </source>
</evidence>
<dbReference type="RefSeq" id="WP_207910900.1">
    <property type="nucleotide sequence ID" value="NZ_SLWU01000046.1"/>
</dbReference>
<dbReference type="InterPro" id="IPR025827">
    <property type="entry name" value="Zn_ribbon_recom_dom"/>
</dbReference>
<sequence length="231" mass="26940">MEKNKKQQASYTAQRIYLLSGLMECGVCGSSIVGTLSKGQYTYYRCNNKSRKKACDNKDVNKEMIKQYVIDELLQRVFSEDALPKLVERLNEENKKLISERDEEKKKLSRRYKEIKKSISSIVDVIAKGYFHPSLHEKLTELEQQKAEIEVRIKEMNSLPDTSFITEEKIIQYLLKDKEVLEAGDPHKIKQILPTYINKIIVYRDRIEAHFRLSVDDTVCAWMVAANRSQL</sequence>
<evidence type="ECO:0000256" key="2">
    <source>
        <dbReference type="ARBA" id="ARBA00023172"/>
    </source>
</evidence>
<comment type="caution">
    <text evidence="5">The sequence shown here is derived from an EMBL/GenBank/DDBJ whole genome shotgun (WGS) entry which is preliminary data.</text>
</comment>
<reference evidence="5 6" key="1">
    <citation type="submission" date="2019-03" db="EMBL/GenBank/DDBJ databases">
        <title>Genomic Encyclopedia of Type Strains, Phase IV (KMG-IV): sequencing the most valuable type-strain genomes for metagenomic binning, comparative biology and taxonomic classification.</title>
        <authorList>
            <person name="Goeker M."/>
        </authorList>
    </citation>
    <scope>NUCLEOTIDE SEQUENCE [LARGE SCALE GENOMIC DNA]</scope>
    <source>
        <strain evidence="5 6">DSM 13054</strain>
    </source>
</reference>